<dbReference type="SUPFAM" id="SSF57850">
    <property type="entry name" value="RING/U-box"/>
    <property type="match status" value="1"/>
</dbReference>
<evidence type="ECO:0000256" key="17">
    <source>
        <dbReference type="ARBA" id="ARBA00022871"/>
    </source>
</evidence>
<evidence type="ECO:0000256" key="20">
    <source>
        <dbReference type="ARBA" id="ARBA00030438"/>
    </source>
</evidence>
<dbReference type="Proteomes" id="UP000694416">
    <property type="component" value="Unplaced"/>
</dbReference>
<dbReference type="PANTHER" id="PTHR46016">
    <property type="entry name" value="ZINC FINGER, RING/FYVE/PHD-TYPE"/>
    <property type="match status" value="1"/>
</dbReference>
<evidence type="ECO:0000256" key="3">
    <source>
        <dbReference type="ARBA" id="ARBA00004496"/>
    </source>
</evidence>
<evidence type="ECO:0000256" key="2">
    <source>
        <dbReference type="ARBA" id="ARBA00004123"/>
    </source>
</evidence>
<keyword evidence="10" id="KW-0808">Transferase</keyword>
<dbReference type="PROSITE" id="PS00518">
    <property type="entry name" value="ZF_RING_1"/>
    <property type="match status" value="1"/>
</dbReference>
<dbReference type="FunFam" id="3.30.40.10:FF:000408">
    <property type="entry name" value="E3 ubiquitin-protein ligase RNF114"/>
    <property type="match status" value="1"/>
</dbReference>
<name>A0A8C9GZA2_9PRIM</name>
<accession>A0A8C9GZA2</accession>
<evidence type="ECO:0000259" key="24">
    <source>
        <dbReference type="PROSITE" id="PS50089"/>
    </source>
</evidence>
<keyword evidence="9" id="KW-0963">Cytoplasm</keyword>
<dbReference type="InterPro" id="IPR051438">
    <property type="entry name" value="RNF_E3_ubiq-protein_ligase"/>
</dbReference>
<evidence type="ECO:0000256" key="11">
    <source>
        <dbReference type="ARBA" id="ARBA00022723"/>
    </source>
</evidence>
<evidence type="ECO:0000256" key="12">
    <source>
        <dbReference type="ARBA" id="ARBA00022771"/>
    </source>
</evidence>
<dbReference type="GO" id="GO:0007283">
    <property type="term" value="P:spermatogenesis"/>
    <property type="evidence" value="ECO:0007669"/>
    <property type="project" value="UniProtKB-KW"/>
</dbReference>
<evidence type="ECO:0000256" key="14">
    <source>
        <dbReference type="ARBA" id="ARBA00022786"/>
    </source>
</evidence>
<evidence type="ECO:0000256" key="9">
    <source>
        <dbReference type="ARBA" id="ARBA00022490"/>
    </source>
</evidence>
<dbReference type="InterPro" id="IPR017907">
    <property type="entry name" value="Znf_RING_CS"/>
</dbReference>
<keyword evidence="18" id="KW-0007">Acetylation</keyword>
<dbReference type="GO" id="GO:0061630">
    <property type="term" value="F:ubiquitin protein ligase activity"/>
    <property type="evidence" value="ECO:0007669"/>
    <property type="project" value="UniProtKB-EC"/>
</dbReference>
<reference evidence="26" key="1">
    <citation type="submission" date="2025-08" db="UniProtKB">
        <authorList>
            <consortium name="Ensembl"/>
        </authorList>
    </citation>
    <scope>IDENTIFICATION</scope>
</reference>
<protein>
    <recommendedName>
        <fullName evidence="7">E3 ubiquitin-protein ligase RNF114</fullName>
        <ecNumber evidence="6">2.3.2.27</ecNumber>
    </recommendedName>
    <alternativeName>
        <fullName evidence="21">RING finger protein 114</fullName>
    </alternativeName>
    <alternativeName>
        <fullName evidence="20">RING-type E3 ubiquitin transferase RNF114</fullName>
    </alternativeName>
    <alternativeName>
        <fullName evidence="22">Zinc finger protein 313</fullName>
    </alternativeName>
</protein>
<evidence type="ECO:0000256" key="5">
    <source>
        <dbReference type="ARBA" id="ARBA00011624"/>
    </source>
</evidence>
<dbReference type="InterPro" id="IPR042716">
    <property type="entry name" value="RNF114_RING-HC"/>
</dbReference>
<organism evidence="26 27">
    <name type="scientific">Piliocolobus tephrosceles</name>
    <name type="common">Ugandan red Colobus</name>
    <dbReference type="NCBI Taxonomy" id="591936"/>
    <lineage>
        <taxon>Eukaryota</taxon>
        <taxon>Metazoa</taxon>
        <taxon>Chordata</taxon>
        <taxon>Craniata</taxon>
        <taxon>Vertebrata</taxon>
        <taxon>Euteleostomi</taxon>
        <taxon>Mammalia</taxon>
        <taxon>Eutheria</taxon>
        <taxon>Euarchontoglires</taxon>
        <taxon>Primates</taxon>
        <taxon>Haplorrhini</taxon>
        <taxon>Catarrhini</taxon>
        <taxon>Cercopithecidae</taxon>
        <taxon>Colobinae</taxon>
        <taxon>Piliocolobus</taxon>
    </lineage>
</organism>
<reference evidence="26" key="2">
    <citation type="submission" date="2025-09" db="UniProtKB">
        <authorList>
            <consortium name="Ensembl"/>
        </authorList>
    </citation>
    <scope>IDENTIFICATION</scope>
</reference>
<feature type="domain" description="RING-type" evidence="24">
    <location>
        <begin position="29"/>
        <end position="68"/>
    </location>
</feature>
<keyword evidence="15" id="KW-0862">Zinc</keyword>
<keyword evidence="11" id="KW-0479">Metal-binding</keyword>
<comment type="pathway">
    <text evidence="4">Protein modification; protein ubiquitination.</text>
</comment>
<dbReference type="Pfam" id="PF18574">
    <property type="entry name" value="zf_C2HC_14"/>
    <property type="match status" value="1"/>
</dbReference>
<dbReference type="InterPro" id="IPR027370">
    <property type="entry name" value="Znf-RING_euk"/>
</dbReference>
<dbReference type="AlphaFoldDB" id="A0A8C9GZA2"/>
<evidence type="ECO:0000313" key="27">
    <source>
        <dbReference type="Proteomes" id="UP000694416"/>
    </source>
</evidence>
<keyword evidence="17" id="KW-0744">Spermatogenesis</keyword>
<evidence type="ECO:0000256" key="18">
    <source>
        <dbReference type="ARBA" id="ARBA00022990"/>
    </source>
</evidence>
<dbReference type="GO" id="GO:0005634">
    <property type="term" value="C:nucleus"/>
    <property type="evidence" value="ECO:0007669"/>
    <property type="project" value="UniProtKB-SubCell"/>
</dbReference>
<dbReference type="CDD" id="cd16540">
    <property type="entry name" value="RING-HC_RNF114"/>
    <property type="match status" value="1"/>
</dbReference>
<dbReference type="SMART" id="SM00184">
    <property type="entry name" value="RING"/>
    <property type="match status" value="1"/>
</dbReference>
<keyword evidence="12 23" id="KW-0863">Zinc-finger</keyword>
<evidence type="ECO:0000256" key="1">
    <source>
        <dbReference type="ARBA" id="ARBA00000900"/>
    </source>
</evidence>
<keyword evidence="16" id="KW-0832">Ubl conjugation</keyword>
<dbReference type="EC" id="2.3.2.27" evidence="6"/>
<dbReference type="GO" id="GO:0005737">
    <property type="term" value="C:cytoplasm"/>
    <property type="evidence" value="ECO:0007669"/>
    <property type="project" value="UniProtKB-SubCell"/>
</dbReference>
<comment type="catalytic activity">
    <reaction evidence="1">
        <text>S-ubiquitinyl-[E2 ubiquitin-conjugating enzyme]-L-cysteine + [acceptor protein]-L-lysine = [E2 ubiquitin-conjugating enzyme]-L-cysteine + N(6)-ubiquitinyl-[acceptor protein]-L-lysine.</text>
        <dbReference type="EC" id="2.3.2.27"/>
    </reaction>
</comment>
<feature type="domain" description="C2HC RNF-type" evidence="25">
    <location>
        <begin position="91"/>
        <end position="110"/>
    </location>
</feature>
<dbReference type="InterPro" id="IPR013083">
    <property type="entry name" value="Znf_RING/FYVE/PHD"/>
</dbReference>
<evidence type="ECO:0000256" key="10">
    <source>
        <dbReference type="ARBA" id="ARBA00022679"/>
    </source>
</evidence>
<keyword evidence="19" id="KW-0539">Nucleus</keyword>
<dbReference type="PROSITE" id="PS50089">
    <property type="entry name" value="ZF_RING_2"/>
    <property type="match status" value="1"/>
</dbReference>
<evidence type="ECO:0000256" key="22">
    <source>
        <dbReference type="ARBA" id="ARBA00033455"/>
    </source>
</evidence>
<dbReference type="InterPro" id="IPR001841">
    <property type="entry name" value="Znf_RING"/>
</dbReference>
<dbReference type="GO" id="GO:0000209">
    <property type="term" value="P:protein polyubiquitination"/>
    <property type="evidence" value="ECO:0007669"/>
    <property type="project" value="TreeGrafter"/>
</dbReference>
<evidence type="ECO:0000313" key="26">
    <source>
        <dbReference type="Ensembl" id="ENSPTEP00000012485.1"/>
    </source>
</evidence>
<keyword evidence="13" id="KW-0221">Differentiation</keyword>
<dbReference type="InterPro" id="IPR008598">
    <property type="entry name" value="Di19_Zn-bd"/>
</dbReference>
<keyword evidence="8" id="KW-0217">Developmental protein</keyword>
<evidence type="ECO:0000256" key="6">
    <source>
        <dbReference type="ARBA" id="ARBA00012483"/>
    </source>
</evidence>
<dbReference type="GO" id="GO:0030154">
    <property type="term" value="P:cell differentiation"/>
    <property type="evidence" value="ECO:0007669"/>
    <property type="project" value="UniProtKB-KW"/>
</dbReference>
<dbReference type="UniPathway" id="UPA00143"/>
<comment type="subunit">
    <text evidence="5">Interacts with XAF1, the interaction increases XAF1 stability and proapoptotic effects, and may regulate IFN signaling.</text>
</comment>
<evidence type="ECO:0000256" key="16">
    <source>
        <dbReference type="ARBA" id="ARBA00022843"/>
    </source>
</evidence>
<keyword evidence="14" id="KW-0833">Ubl conjugation pathway</keyword>
<evidence type="ECO:0000256" key="8">
    <source>
        <dbReference type="ARBA" id="ARBA00022473"/>
    </source>
</evidence>
<dbReference type="GO" id="GO:0008270">
    <property type="term" value="F:zinc ion binding"/>
    <property type="evidence" value="ECO:0007669"/>
    <property type="project" value="UniProtKB-KW"/>
</dbReference>
<evidence type="ECO:0000256" key="19">
    <source>
        <dbReference type="ARBA" id="ARBA00023242"/>
    </source>
</evidence>
<evidence type="ECO:0000256" key="15">
    <source>
        <dbReference type="ARBA" id="ARBA00022833"/>
    </source>
</evidence>
<dbReference type="GO" id="GO:0006511">
    <property type="term" value="P:ubiquitin-dependent protein catabolic process"/>
    <property type="evidence" value="ECO:0007669"/>
    <property type="project" value="TreeGrafter"/>
</dbReference>
<evidence type="ECO:0000256" key="13">
    <source>
        <dbReference type="ARBA" id="ARBA00022782"/>
    </source>
</evidence>
<dbReference type="Pfam" id="PF13445">
    <property type="entry name" value="zf-RING_UBOX"/>
    <property type="match status" value="1"/>
</dbReference>
<dbReference type="Ensembl" id="ENSPTET00000018791.1">
    <property type="protein sequence ID" value="ENSPTEP00000012485.1"/>
    <property type="gene ID" value="ENSPTEG00000014005.1"/>
</dbReference>
<dbReference type="PROSITE" id="PS51803">
    <property type="entry name" value="ZF_C2HC_RNF"/>
    <property type="match status" value="1"/>
</dbReference>
<sequence length="290" mass="32200">MAAQQQEAGGAAQLAGPAAEADPLGRFTCPVCLEVYEKPVQVPCGHVFCSACLQECLKPKKPVCGVCRSALAPGVRAMELERQIESTETSCHGCRKNFFLSKIRSHVATCSKYQNYIMEGVKATIKDASLQPRNVPNRYTFPCPYCPEKNFDQEGLVEHCKLFHSTDTKSVVCPICASMPWGDPNYRSANFREHIQRRHRFSYDTFVDYDVDEEDMMNQVLQRSIIDHLSTLEGVWCSGKESLKGAVSPPGSGLPLSITMGRRGLKSEAHEVGTWKAEEARQVGRPDGYC</sequence>
<evidence type="ECO:0000256" key="21">
    <source>
        <dbReference type="ARBA" id="ARBA00031134"/>
    </source>
</evidence>
<comment type="subcellular location">
    <subcellularLocation>
        <location evidence="3">Cytoplasm</location>
    </subcellularLocation>
    <subcellularLocation>
        <location evidence="2">Nucleus</location>
    </subcellularLocation>
</comment>
<dbReference type="InterPro" id="IPR034734">
    <property type="entry name" value="ZF_C2HC_RNF"/>
</dbReference>
<evidence type="ECO:0000256" key="7">
    <source>
        <dbReference type="ARBA" id="ARBA00014143"/>
    </source>
</evidence>
<keyword evidence="27" id="KW-1185">Reference proteome</keyword>
<dbReference type="PANTHER" id="PTHR46016:SF3">
    <property type="entry name" value="E3 UBIQUITIN-PROTEIN LIGASE RNF114"/>
    <property type="match status" value="1"/>
</dbReference>
<evidence type="ECO:0000256" key="23">
    <source>
        <dbReference type="PROSITE-ProRule" id="PRU00175"/>
    </source>
</evidence>
<proteinExistence type="predicted"/>
<evidence type="ECO:0000256" key="4">
    <source>
        <dbReference type="ARBA" id="ARBA00004906"/>
    </source>
</evidence>
<dbReference type="Gene3D" id="3.30.40.10">
    <property type="entry name" value="Zinc/RING finger domain, C3HC4 (zinc finger)"/>
    <property type="match status" value="1"/>
</dbReference>
<evidence type="ECO:0000259" key="25">
    <source>
        <dbReference type="PROSITE" id="PS51803"/>
    </source>
</evidence>
<dbReference type="Pfam" id="PF05605">
    <property type="entry name" value="zf-Di19"/>
    <property type="match status" value="1"/>
</dbReference>